<dbReference type="AlphaFoldDB" id="E3VVN4"/>
<organism evidence="1">
    <name type="scientific">Lacticaseibacillus casei</name>
    <name type="common">Lactobacillus casei</name>
    <dbReference type="NCBI Taxonomy" id="1582"/>
    <lineage>
        <taxon>Bacteria</taxon>
        <taxon>Bacillati</taxon>
        <taxon>Bacillota</taxon>
        <taxon>Bacilli</taxon>
        <taxon>Lactobacillales</taxon>
        <taxon>Lactobacillaceae</taxon>
        <taxon>Lacticaseibacillus</taxon>
    </lineage>
</organism>
<sequence>MLNIYAKSNIAYFANVGFRVNIQHFDPSVLSRQTKPHCGLRQFWGQFCLMLFLNFKCVPNGLKKWSIQPNRFLRWIGSQLNLF</sequence>
<reference evidence="1" key="1">
    <citation type="journal article" date="2012" name="Appl. Microbiol. Biotechnol.">
        <title>Sequencing and analysis of three plasmids from Lactobacillus casei TISTR1341 and development of plasmid-derived Escherichia coli-L. casei shuttle vectors.</title>
        <authorList>
            <person name="Panya M."/>
            <person name="Lulitanond V."/>
            <person name="Tangphatsornruang S."/>
            <person name="Namwat W."/>
            <person name="Wannasutta R."/>
            <person name="Suebwongsa N."/>
            <person name="Mayo B."/>
        </authorList>
    </citation>
    <scope>NUCLEOTIDE SEQUENCE</scope>
    <source>
        <strain evidence="1">TISTR1341</strain>
        <plasmid evidence="1">pRCEID3.2</plasmid>
    </source>
</reference>
<evidence type="ECO:0000313" key="1">
    <source>
        <dbReference type="EMBL" id="ADO27705.1"/>
    </source>
</evidence>
<geneLocation type="plasmid" evidence="1">
    <name>pRCEID3.2</name>
</geneLocation>
<protein>
    <submittedName>
        <fullName evidence="1">Uncharacterized protein</fullName>
    </submittedName>
</protein>
<dbReference type="EMBL" id="HQ259051">
    <property type="protein sequence ID" value="ADO27705.1"/>
    <property type="molecule type" value="Genomic_DNA"/>
</dbReference>
<name>E3VVN4_LACCA</name>
<keyword evidence="1" id="KW-0614">Plasmid</keyword>
<proteinExistence type="predicted"/>
<accession>E3VVN4</accession>